<dbReference type="InterPro" id="IPR001245">
    <property type="entry name" value="Ser-Thr/Tyr_kinase_cat_dom"/>
</dbReference>
<dbReference type="AlphaFoldDB" id="A0ABD6EDT1"/>
<evidence type="ECO:0000256" key="1">
    <source>
        <dbReference type="ARBA" id="ARBA00004167"/>
    </source>
</evidence>
<dbReference type="EMBL" id="JBGFUD010000412">
    <property type="protein sequence ID" value="MFH4974475.1"/>
    <property type="molecule type" value="Genomic_DNA"/>
</dbReference>
<sequence>MHSVPSIWVIFSSTLPVPRHSPSYVQRLITIVFIFFSIPFHATLQHHTACIAECDKYESNVAFETCLNKCAKDRNFRSKNISPPNVRRSNSKYPPPPFDLAVEVSNIIGEVKFLEAVIYWKVQPDSRRIGFYLSVTAVEKWCEKEFPGYLARFIGPEETFHIIPPLTTESQPLEIQHDCTYDIKMHSKPYPYGDVAFLSALKYKVPTCIDGYCSCESQKPVVEPQNVLVSAILEKNQIRALVSWTYPAYGKNTHQFRFDLSERYHFTQLGLNSSEIPTFRIIELPRHVIYAEENQTSYSTVLPVVLRADEEYRLIMFTMNDQLCNSREVTVLFTSSNPKTVDIHSAQPISNEVFSQGLSEVGDSNKFRIKTEEGATIINDRAPKRPERLKVPQIQVEDQIPMKTNTFAESTVIERHSNSDIIDEFHLSYALLGVGCAFITSVMLFSFTLLYRMRKRFQSKKSPMEKSTIIPWAIVHANHSMIEANILYRGARKETPAIQPNDYQIQLSELRIGKIVGQGAFGTVYLGTAVGIDGFAGRTTVAVKQLKENADESERKQFLAEMKMLKQVGKHPNIVAMYGCCTKPTKECMVMEYVPYGDLKHYLQNLRKQLDIAVVNLKMSLQTADPTLCPTLSNSLGNSAVTMADDSISSLNIYRLDPNELQSFAVQVANGMAHIESLGIIHRDLAARNILVGQGKQLKISDFGLSRHGVYVKTSKGVIPLRWLSIEAIQNYLYSTKSDVWAYGVVLWEICTLGGFPYPTISDKDLLNYLQEGSRLEKPASCSNEIYDVMMECWKRNPADRPSFTYLCEYLSELNSHDYPYVEFVAIQDLPPPVIQSS</sequence>
<dbReference type="SMART" id="SM00219">
    <property type="entry name" value="TyrKc"/>
    <property type="match status" value="1"/>
</dbReference>
<keyword evidence="6" id="KW-0829">Tyrosine-protein kinase</keyword>
<dbReference type="PANTHER" id="PTHR24416:SF594">
    <property type="entry name" value="PROTEIN KINASE DOMAIN-CONTAINING PROTEIN"/>
    <property type="match status" value="1"/>
</dbReference>
<keyword evidence="12" id="KW-1185">Reference proteome</keyword>
<feature type="transmembrane region" description="Helical" evidence="9">
    <location>
        <begin position="427"/>
        <end position="451"/>
    </location>
</feature>
<evidence type="ECO:0000256" key="9">
    <source>
        <dbReference type="SAM" id="Phobius"/>
    </source>
</evidence>
<dbReference type="PROSITE" id="PS00107">
    <property type="entry name" value="PROTEIN_KINASE_ATP"/>
    <property type="match status" value="1"/>
</dbReference>
<keyword evidence="5 8" id="KW-0067">ATP-binding</keyword>
<keyword evidence="9" id="KW-1133">Transmembrane helix</keyword>
<dbReference type="InterPro" id="IPR011009">
    <property type="entry name" value="Kinase-like_dom_sf"/>
</dbReference>
<comment type="caution">
    <text evidence="11">The sequence shown here is derived from an EMBL/GenBank/DDBJ whole genome shotgun (WGS) entry which is preliminary data.</text>
</comment>
<dbReference type="GO" id="GO:0004714">
    <property type="term" value="F:transmembrane receptor protein tyrosine kinase activity"/>
    <property type="evidence" value="ECO:0007669"/>
    <property type="project" value="UniProtKB-EC"/>
</dbReference>
<feature type="binding site" evidence="8">
    <location>
        <position position="544"/>
    </location>
    <ligand>
        <name>ATP</name>
        <dbReference type="ChEBI" id="CHEBI:30616"/>
    </ligand>
</feature>
<gene>
    <name evidence="11" type="ORF">AB6A40_001184</name>
</gene>
<keyword evidence="9" id="KW-0812">Transmembrane</keyword>
<dbReference type="SUPFAM" id="SSF56112">
    <property type="entry name" value="Protein kinase-like (PK-like)"/>
    <property type="match status" value="1"/>
</dbReference>
<keyword evidence="3 8" id="KW-0547">Nucleotide-binding</keyword>
<keyword evidence="9" id="KW-0472">Membrane</keyword>
<evidence type="ECO:0000256" key="6">
    <source>
        <dbReference type="ARBA" id="ARBA00023137"/>
    </source>
</evidence>
<dbReference type="InterPro" id="IPR020635">
    <property type="entry name" value="Tyr_kinase_cat_dom"/>
</dbReference>
<protein>
    <recommendedName>
        <fullName evidence="10">Protein kinase domain-containing protein</fullName>
    </recommendedName>
</protein>
<evidence type="ECO:0000256" key="7">
    <source>
        <dbReference type="ARBA" id="ARBA00051243"/>
    </source>
</evidence>
<dbReference type="InterPro" id="IPR017441">
    <property type="entry name" value="Protein_kinase_ATP_BS"/>
</dbReference>
<evidence type="ECO:0000256" key="5">
    <source>
        <dbReference type="ARBA" id="ARBA00022840"/>
    </source>
</evidence>
<keyword evidence="4" id="KW-0418">Kinase</keyword>
<keyword evidence="2" id="KW-0808">Transferase</keyword>
<dbReference type="PROSITE" id="PS50011">
    <property type="entry name" value="PROTEIN_KINASE_DOM"/>
    <property type="match status" value="1"/>
</dbReference>
<dbReference type="GO" id="GO:0016020">
    <property type="term" value="C:membrane"/>
    <property type="evidence" value="ECO:0007669"/>
    <property type="project" value="UniProtKB-SubCell"/>
</dbReference>
<evidence type="ECO:0000256" key="2">
    <source>
        <dbReference type="ARBA" id="ARBA00022679"/>
    </source>
</evidence>
<dbReference type="GO" id="GO:0005524">
    <property type="term" value="F:ATP binding"/>
    <property type="evidence" value="ECO:0007669"/>
    <property type="project" value="UniProtKB-UniRule"/>
</dbReference>
<dbReference type="Gene3D" id="1.10.510.10">
    <property type="entry name" value="Transferase(Phosphotransferase) domain 1"/>
    <property type="match status" value="1"/>
</dbReference>
<dbReference type="InterPro" id="IPR008266">
    <property type="entry name" value="Tyr_kinase_AS"/>
</dbReference>
<feature type="domain" description="Protein kinase" evidence="10">
    <location>
        <begin position="510"/>
        <end position="822"/>
    </location>
</feature>
<comment type="subcellular location">
    <subcellularLocation>
        <location evidence="1">Membrane</location>
        <topology evidence="1">Single-pass membrane protein</topology>
    </subcellularLocation>
</comment>
<dbReference type="FunFam" id="1.10.510.10:FF:000554">
    <property type="entry name" value="Predicted protein"/>
    <property type="match status" value="1"/>
</dbReference>
<proteinExistence type="predicted"/>
<dbReference type="PROSITE" id="PS00109">
    <property type="entry name" value="PROTEIN_KINASE_TYR"/>
    <property type="match status" value="1"/>
</dbReference>
<evidence type="ECO:0000313" key="12">
    <source>
        <dbReference type="Proteomes" id="UP001608902"/>
    </source>
</evidence>
<dbReference type="CDD" id="cd00192">
    <property type="entry name" value="PTKc"/>
    <property type="match status" value="1"/>
</dbReference>
<evidence type="ECO:0000256" key="4">
    <source>
        <dbReference type="ARBA" id="ARBA00022777"/>
    </source>
</evidence>
<dbReference type="PANTHER" id="PTHR24416">
    <property type="entry name" value="TYROSINE-PROTEIN KINASE RECEPTOR"/>
    <property type="match status" value="1"/>
</dbReference>
<name>A0ABD6EDT1_9BILA</name>
<dbReference type="InterPro" id="IPR000719">
    <property type="entry name" value="Prot_kinase_dom"/>
</dbReference>
<reference evidence="11 12" key="1">
    <citation type="submission" date="2024-08" db="EMBL/GenBank/DDBJ databases">
        <title>Gnathostoma spinigerum genome.</title>
        <authorList>
            <person name="Gonzalez-Bertolin B."/>
            <person name="Monzon S."/>
            <person name="Zaballos A."/>
            <person name="Jimenez P."/>
            <person name="Dekumyoy P."/>
            <person name="Varona S."/>
            <person name="Cuesta I."/>
            <person name="Sumanam S."/>
            <person name="Adisakwattana P."/>
            <person name="Gasser R.B."/>
            <person name="Hernandez-Gonzalez A."/>
            <person name="Young N.D."/>
            <person name="Perteguer M.J."/>
        </authorList>
    </citation>
    <scope>NUCLEOTIDE SEQUENCE [LARGE SCALE GENOMIC DNA]</scope>
    <source>
        <strain evidence="11">AL3</strain>
        <tissue evidence="11">Liver</tissue>
    </source>
</reference>
<dbReference type="Gene3D" id="3.30.200.20">
    <property type="entry name" value="Phosphorylase Kinase, domain 1"/>
    <property type="match status" value="1"/>
</dbReference>
<dbReference type="PRINTS" id="PR00109">
    <property type="entry name" value="TYRKINASE"/>
</dbReference>
<comment type="catalytic activity">
    <reaction evidence="7">
        <text>L-tyrosyl-[protein] + ATP = O-phospho-L-tyrosyl-[protein] + ADP + H(+)</text>
        <dbReference type="Rhea" id="RHEA:10596"/>
        <dbReference type="Rhea" id="RHEA-COMP:10136"/>
        <dbReference type="Rhea" id="RHEA-COMP:20101"/>
        <dbReference type="ChEBI" id="CHEBI:15378"/>
        <dbReference type="ChEBI" id="CHEBI:30616"/>
        <dbReference type="ChEBI" id="CHEBI:46858"/>
        <dbReference type="ChEBI" id="CHEBI:61978"/>
        <dbReference type="ChEBI" id="CHEBI:456216"/>
        <dbReference type="EC" id="2.7.10.1"/>
    </reaction>
</comment>
<dbReference type="Pfam" id="PF07714">
    <property type="entry name" value="PK_Tyr_Ser-Thr"/>
    <property type="match status" value="1"/>
</dbReference>
<organism evidence="11 12">
    <name type="scientific">Gnathostoma spinigerum</name>
    <dbReference type="NCBI Taxonomy" id="75299"/>
    <lineage>
        <taxon>Eukaryota</taxon>
        <taxon>Metazoa</taxon>
        <taxon>Ecdysozoa</taxon>
        <taxon>Nematoda</taxon>
        <taxon>Chromadorea</taxon>
        <taxon>Rhabditida</taxon>
        <taxon>Spirurina</taxon>
        <taxon>Gnathostomatomorpha</taxon>
        <taxon>Gnathostomatoidea</taxon>
        <taxon>Gnathostomatidae</taxon>
        <taxon>Gnathostoma</taxon>
    </lineage>
</organism>
<evidence type="ECO:0000259" key="10">
    <source>
        <dbReference type="PROSITE" id="PS50011"/>
    </source>
</evidence>
<evidence type="ECO:0000313" key="11">
    <source>
        <dbReference type="EMBL" id="MFH4974475.1"/>
    </source>
</evidence>
<accession>A0ABD6EDT1</accession>
<evidence type="ECO:0000256" key="3">
    <source>
        <dbReference type="ARBA" id="ARBA00022741"/>
    </source>
</evidence>
<dbReference type="InterPro" id="IPR050122">
    <property type="entry name" value="RTK"/>
</dbReference>
<evidence type="ECO:0000256" key="8">
    <source>
        <dbReference type="PROSITE-ProRule" id="PRU10141"/>
    </source>
</evidence>
<dbReference type="Proteomes" id="UP001608902">
    <property type="component" value="Unassembled WGS sequence"/>
</dbReference>